<dbReference type="Proteomes" id="UP001432062">
    <property type="component" value="Chromosome"/>
</dbReference>
<protein>
    <recommendedName>
        <fullName evidence="5">Competence protein CoiA-like protein</fullName>
    </recommendedName>
</protein>
<keyword evidence="2" id="KW-0472">Membrane</keyword>
<evidence type="ECO:0008006" key="5">
    <source>
        <dbReference type="Google" id="ProtNLM"/>
    </source>
</evidence>
<organism evidence="3 4">
    <name type="scientific">Nocardia vinacea</name>
    <dbReference type="NCBI Taxonomy" id="96468"/>
    <lineage>
        <taxon>Bacteria</taxon>
        <taxon>Bacillati</taxon>
        <taxon>Actinomycetota</taxon>
        <taxon>Actinomycetes</taxon>
        <taxon>Mycobacteriales</taxon>
        <taxon>Nocardiaceae</taxon>
        <taxon>Nocardia</taxon>
    </lineage>
</organism>
<accession>A0ABZ1YV56</accession>
<name>A0ABZ1YV56_9NOCA</name>
<dbReference type="RefSeq" id="WP_327100096.1">
    <property type="nucleotide sequence ID" value="NZ_CP109149.1"/>
</dbReference>
<feature type="transmembrane region" description="Helical" evidence="2">
    <location>
        <begin position="307"/>
        <end position="326"/>
    </location>
</feature>
<keyword evidence="2" id="KW-1133">Transmembrane helix</keyword>
<keyword evidence="1" id="KW-0175">Coiled coil</keyword>
<keyword evidence="2" id="KW-0812">Transmembrane</keyword>
<dbReference type="EMBL" id="CP109441">
    <property type="protein sequence ID" value="WUV47157.1"/>
    <property type="molecule type" value="Genomic_DNA"/>
</dbReference>
<reference evidence="3" key="1">
    <citation type="submission" date="2022-10" db="EMBL/GenBank/DDBJ databases">
        <title>The complete genomes of actinobacterial strains from the NBC collection.</title>
        <authorList>
            <person name="Joergensen T.S."/>
            <person name="Alvarez Arevalo M."/>
            <person name="Sterndorff E.B."/>
            <person name="Faurdal D."/>
            <person name="Vuksanovic O."/>
            <person name="Mourched A.-S."/>
            <person name="Charusanti P."/>
            <person name="Shaw S."/>
            <person name="Blin K."/>
            <person name="Weber T."/>
        </authorList>
    </citation>
    <scope>NUCLEOTIDE SEQUENCE</scope>
    <source>
        <strain evidence="3">NBC_01482</strain>
    </source>
</reference>
<sequence>MRTKQRVERACGRRAMLAELGLSDGRVADTRVPDGRALVGGAVGAGGYGCTCPECAAAQWDIQRLKYWLCGRLASYGAEVAEVDRRVGDVPVDVLWRSGDRQYAIEVRTGPLDRESAQHHTTRLRTSGCDGVLWLCPPGYWVGHLPALGIADFAPPACDYRAEEGMLDASNSAVVLPRREPYELRDFLYGWVRGEIAWGYRDVMTGGWATVTDWEHHTRTQASVIARQRQELVNQRTTLAVSRKSVRDKQKQIMKLATRLERAEESAQARADSLAEVKRKLDNHHRIDASLRATIVSLQKAIGHWQLITYCAMMLIVTFIAGAMFVR</sequence>
<feature type="coiled-coil region" evidence="1">
    <location>
        <begin position="246"/>
        <end position="280"/>
    </location>
</feature>
<evidence type="ECO:0000313" key="4">
    <source>
        <dbReference type="Proteomes" id="UP001432062"/>
    </source>
</evidence>
<keyword evidence="4" id="KW-1185">Reference proteome</keyword>
<gene>
    <name evidence="3" type="ORF">OG563_02595</name>
</gene>
<evidence type="ECO:0000256" key="1">
    <source>
        <dbReference type="SAM" id="Coils"/>
    </source>
</evidence>
<proteinExistence type="predicted"/>
<evidence type="ECO:0000313" key="3">
    <source>
        <dbReference type="EMBL" id="WUV47157.1"/>
    </source>
</evidence>
<evidence type="ECO:0000256" key="2">
    <source>
        <dbReference type="SAM" id="Phobius"/>
    </source>
</evidence>